<keyword evidence="5" id="KW-1185">Reference proteome</keyword>
<dbReference type="AlphaFoldDB" id="A0A1H7W8N7"/>
<evidence type="ECO:0000313" key="3">
    <source>
        <dbReference type="EMBL" id="SEM17926.1"/>
    </source>
</evidence>
<reference evidence="4" key="1">
    <citation type="submission" date="2016-10" db="EMBL/GenBank/DDBJ databases">
        <authorList>
            <person name="Varghese N."/>
            <person name="Submissions S."/>
        </authorList>
    </citation>
    <scope>NUCLEOTIDE SEQUENCE [LARGE SCALE GENOMIC DNA]</scope>
    <source>
        <strain evidence="4">DSM 24204</strain>
    </source>
</reference>
<dbReference type="Proteomes" id="UP000198883">
    <property type="component" value="Unassembled WGS sequence"/>
</dbReference>
<dbReference type="EMBL" id="JASAVS010000006">
    <property type="protein sequence ID" value="MDP8085113.1"/>
    <property type="molecule type" value="Genomic_DNA"/>
</dbReference>
<dbReference type="InterPro" id="IPR013321">
    <property type="entry name" value="Arc_rbn_hlx_hlx"/>
</dbReference>
<sequence length="79" mass="9429">MSCSVSVRLEDDIKKRLDEIAKIQDRTPHSLMKRAIERFIQQEDAEREWFKSRVRAMEEDKANRNLVPIEKALEMLRAE</sequence>
<gene>
    <name evidence="2" type="ORF">QJT92_04120</name>
    <name evidence="3" type="ORF">SAMN05444853_10765</name>
</gene>
<dbReference type="SUPFAM" id="SSF47598">
    <property type="entry name" value="Ribbon-helix-helix"/>
    <property type="match status" value="1"/>
</dbReference>
<dbReference type="RefSeq" id="WP_176673496.1">
    <property type="nucleotide sequence ID" value="NZ_CP016180.1"/>
</dbReference>
<reference evidence="3" key="2">
    <citation type="submission" date="2016-10" db="EMBL/GenBank/DDBJ databases">
        <authorList>
            <person name="de Groot N.N."/>
        </authorList>
    </citation>
    <scope>NUCLEOTIDE SEQUENCE [LARGE SCALE GENOMIC DNA]</scope>
    <source>
        <strain evidence="3">DSM 24204</strain>
    </source>
</reference>
<dbReference type="InterPro" id="IPR002145">
    <property type="entry name" value="CopG"/>
</dbReference>
<name>A0A1H7W8N7_9PAST</name>
<dbReference type="Proteomes" id="UP001224812">
    <property type="component" value="Unassembled WGS sequence"/>
</dbReference>
<evidence type="ECO:0000313" key="5">
    <source>
        <dbReference type="Proteomes" id="UP001224812"/>
    </source>
</evidence>
<evidence type="ECO:0000259" key="1">
    <source>
        <dbReference type="Pfam" id="PF01402"/>
    </source>
</evidence>
<dbReference type="GeneID" id="83545002"/>
<dbReference type="EMBL" id="FOBN01000007">
    <property type="protein sequence ID" value="SEM17926.1"/>
    <property type="molecule type" value="Genomic_DNA"/>
</dbReference>
<accession>A0A1H7W8N7</accession>
<feature type="domain" description="Ribbon-helix-helix protein CopG" evidence="1">
    <location>
        <begin position="5"/>
        <end position="43"/>
    </location>
</feature>
<dbReference type="Gene3D" id="1.10.1220.10">
    <property type="entry name" value="Met repressor-like"/>
    <property type="match status" value="1"/>
</dbReference>
<organism evidence="3 4">
    <name type="scientific">Phocoenobacter skyensis</name>
    <dbReference type="NCBI Taxonomy" id="97481"/>
    <lineage>
        <taxon>Bacteria</taxon>
        <taxon>Pseudomonadati</taxon>
        <taxon>Pseudomonadota</taxon>
        <taxon>Gammaproteobacteria</taxon>
        <taxon>Pasteurellales</taxon>
        <taxon>Pasteurellaceae</taxon>
        <taxon>Phocoenobacter</taxon>
    </lineage>
</organism>
<reference evidence="2 5" key="3">
    <citation type="journal article" date="2023" name="Front. Microbiol.">
        <title>Phylogeography and host specificity of Pasteurellaceae pathogenic to sea-farmed fish in the north-east Atlantic.</title>
        <authorList>
            <person name="Gulla S."/>
            <person name="Colquhoun D.J."/>
            <person name="Olsen A.B."/>
            <person name="Spilsberg B."/>
            <person name="Lagesen K."/>
            <person name="Aakesson C.P."/>
            <person name="Strom S."/>
            <person name="Manji F."/>
            <person name="Birkbeck T.H."/>
            <person name="Nilsen H.K."/>
        </authorList>
    </citation>
    <scope>NUCLEOTIDE SEQUENCE [LARGE SCALE GENOMIC DNA]</scope>
    <source>
        <strain evidence="2 5">VIO11850</strain>
    </source>
</reference>
<dbReference type="Pfam" id="PF01402">
    <property type="entry name" value="RHH_1"/>
    <property type="match status" value="1"/>
</dbReference>
<dbReference type="STRING" id="97481.SAMN05444853_10765"/>
<dbReference type="GO" id="GO:0006355">
    <property type="term" value="P:regulation of DNA-templated transcription"/>
    <property type="evidence" value="ECO:0007669"/>
    <property type="project" value="InterPro"/>
</dbReference>
<proteinExistence type="predicted"/>
<evidence type="ECO:0000313" key="4">
    <source>
        <dbReference type="Proteomes" id="UP000198883"/>
    </source>
</evidence>
<protein>
    <submittedName>
        <fullName evidence="3">Predicted transcriptional regulator</fullName>
    </submittedName>
    <submittedName>
        <fullName evidence="2">Ribbon-helix-helix domain-containing protein</fullName>
    </submittedName>
</protein>
<dbReference type="CDD" id="cd22233">
    <property type="entry name" value="RHH_CopAso-like"/>
    <property type="match status" value="1"/>
</dbReference>
<evidence type="ECO:0000313" key="2">
    <source>
        <dbReference type="EMBL" id="MDP8085113.1"/>
    </source>
</evidence>
<dbReference type="InterPro" id="IPR010985">
    <property type="entry name" value="Ribbon_hlx_hlx"/>
</dbReference>